<dbReference type="Proteomes" id="UP001063166">
    <property type="component" value="Unassembled WGS sequence"/>
</dbReference>
<comment type="subcellular location">
    <subcellularLocation>
        <location evidence="2">Chromosome</location>
        <location evidence="2">Telomere</location>
    </subcellularLocation>
    <subcellularLocation>
        <location evidence="1">Nucleus</location>
    </subcellularLocation>
</comment>
<comment type="caution">
    <text evidence="11">The sequence shown here is derived from an EMBL/GenBank/DDBJ whole genome shotgun (WGS) entry which is preliminary data.</text>
</comment>
<dbReference type="InterPro" id="IPR032042">
    <property type="entry name" value="POT1PC"/>
</dbReference>
<dbReference type="GO" id="GO:0098505">
    <property type="term" value="F:G-rich strand telomeric DNA binding"/>
    <property type="evidence" value="ECO:0007669"/>
    <property type="project" value="TreeGrafter"/>
</dbReference>
<evidence type="ECO:0000256" key="3">
    <source>
        <dbReference type="ARBA" id="ARBA00008442"/>
    </source>
</evidence>
<keyword evidence="5" id="KW-0158">Chromosome</keyword>
<proteinExistence type="inferred from homology"/>
<dbReference type="SUPFAM" id="SSF50249">
    <property type="entry name" value="Nucleic acid-binding proteins"/>
    <property type="match status" value="2"/>
</dbReference>
<dbReference type="OrthoDB" id="2186770at2759"/>
<dbReference type="Gene3D" id="2.40.50.140">
    <property type="entry name" value="Nucleic acid-binding proteins"/>
    <property type="match status" value="4"/>
</dbReference>
<dbReference type="InterPro" id="IPR011564">
    <property type="entry name" value="Telomer_end-bd_POT1/Cdc13"/>
</dbReference>
<name>A0A9P3PF04_LYOSH</name>
<accession>A0A9P3PF04</accession>
<evidence type="ECO:0000256" key="1">
    <source>
        <dbReference type="ARBA" id="ARBA00004123"/>
    </source>
</evidence>
<feature type="compositionally biased region" description="Basic and acidic residues" evidence="9">
    <location>
        <begin position="11"/>
        <end position="22"/>
    </location>
</feature>
<dbReference type="EMBL" id="BRPK01000002">
    <property type="protein sequence ID" value="GLB34762.1"/>
    <property type="molecule type" value="Genomic_DNA"/>
</dbReference>
<dbReference type="GO" id="GO:0032210">
    <property type="term" value="P:regulation of telomere maintenance via telomerase"/>
    <property type="evidence" value="ECO:0007669"/>
    <property type="project" value="TreeGrafter"/>
</dbReference>
<dbReference type="PANTHER" id="PTHR14513:SF0">
    <property type="entry name" value="PROTECTION OF TELOMERES PROTEIN 1"/>
    <property type="match status" value="1"/>
</dbReference>
<sequence>MKRTATVNESPSKRSKLDRDAPFDDPGLARNPNDVLDHGVNDASGYIRCVCFMAWKLPKKRRAIVEAAGSTSQRLRFEVEFMGACAQFFDHIELQPSNEFLLALKSATVGRKSSRLCNLPMTLSFEEGVRMKFLKRRGPCGIVDTWELQENARRNEDAWFLTPPEPAEPNVAEVPAETRVVGSNPPEPPAAATPAPDARHSEEPQPLQLPHAPVPIDMKSGLNVLHDQTNDGAGPPDPCTVAEEPAVQLNRKRRKQLKRLEKKAAALRSAATGANLAEQAAEARSESTSASTSKPPPAVTLSPLTTVHRISQHPSNSQASSGAGKIHQLDPRTAQSGSAAGPGLQPKGYRPLRNTVADDTFCNVIGVVVEVTHPKRSRKGDWCCNVKLVDCSNAEVDNLNGSGSFQINCFTPEYEQWLPQPEVGEILVVQQIKITDYHGSRMGVGYSNRMKWAIYTPKKGTIRHGDLRGAPKSEGLAKGFGHDFSPFHQPDEAVVGYCLRLADWWSEVEKHRKTVAGVHQVGEAPASTVCRRPLRRHRLISEAGPDVEPQGYFDCTVEVLHGHMNDNGVYSLYVTDYTLNPAITPVQSEWCPVGLADHVLKVEVWDAAVEAAQSMFAGEYYSIKNARVMLSHGGYVEGKLVQPKVRKLEPDEDGDTDSYFKALLERKKAWQTANSTDDKANKLEYLTIEEVSERQHFNCVVEIALFDNQIEMARAVQAGSFYTIKKLRLKHSTTAGQFQGQLGGSERLIFLFNPRNNDARLEELKRRKEAWQKSLEAPDKVTRSIPPPGNSGPARRAKKIAELEADTKCPNKSRIFARIIDFRPWDLGDAVMLHCAKCKQDLPSSQRACFKCDDTDHEYVRYLYQMYLLLQDEAGDQIYVSVNDESSVFDGLRRSDIREDTKGRKALANRLSSMLGNLLEIHEASTPGDRISDIEPDTPTLSFIIDSWDVNGKRAYCVARCEDLEI</sequence>
<evidence type="ECO:0000313" key="12">
    <source>
        <dbReference type="Proteomes" id="UP001063166"/>
    </source>
</evidence>
<dbReference type="InterPro" id="IPR012340">
    <property type="entry name" value="NA-bd_OB-fold"/>
</dbReference>
<feature type="region of interest" description="Disordered" evidence="9">
    <location>
        <begin position="176"/>
        <end position="350"/>
    </location>
</feature>
<feature type="region of interest" description="Disordered" evidence="9">
    <location>
        <begin position="1"/>
        <end position="34"/>
    </location>
</feature>
<feature type="compositionally biased region" description="Polar residues" evidence="9">
    <location>
        <begin position="302"/>
        <end position="321"/>
    </location>
</feature>
<keyword evidence="12" id="KW-1185">Reference proteome</keyword>
<dbReference type="SMART" id="SM00976">
    <property type="entry name" value="Telo_bind"/>
    <property type="match status" value="1"/>
</dbReference>
<dbReference type="InterPro" id="IPR028389">
    <property type="entry name" value="POT1"/>
</dbReference>
<keyword evidence="7" id="KW-0238">DNA-binding</keyword>
<gene>
    <name evidence="11" type="ORF">LshimejAT787_0203270</name>
</gene>
<keyword evidence="6" id="KW-0779">Telomere</keyword>
<reference evidence="11" key="1">
    <citation type="submission" date="2022-07" db="EMBL/GenBank/DDBJ databases">
        <title>The genome of Lyophyllum shimeji provides insight into the initial evolution of ectomycorrhizal fungal genome.</title>
        <authorList>
            <person name="Kobayashi Y."/>
            <person name="Shibata T."/>
            <person name="Hirakawa H."/>
            <person name="Shigenobu S."/>
            <person name="Nishiyama T."/>
            <person name="Yamada A."/>
            <person name="Hasebe M."/>
            <person name="Kawaguchi M."/>
        </authorList>
    </citation>
    <scope>NUCLEOTIDE SEQUENCE</scope>
    <source>
        <strain evidence="11">AT787</strain>
    </source>
</reference>
<comment type="similarity">
    <text evidence="3">Belongs to the telombin family.</text>
</comment>
<evidence type="ECO:0000313" key="11">
    <source>
        <dbReference type="EMBL" id="GLB34762.1"/>
    </source>
</evidence>
<dbReference type="GO" id="GO:0010521">
    <property type="term" value="F:telomerase inhibitor activity"/>
    <property type="evidence" value="ECO:0007669"/>
    <property type="project" value="TreeGrafter"/>
</dbReference>
<dbReference type="GO" id="GO:0016233">
    <property type="term" value="P:telomere capping"/>
    <property type="evidence" value="ECO:0007669"/>
    <property type="project" value="TreeGrafter"/>
</dbReference>
<protein>
    <recommendedName>
        <fullName evidence="4">Protection of telomeres protein 1</fullName>
    </recommendedName>
</protein>
<evidence type="ECO:0000256" key="8">
    <source>
        <dbReference type="ARBA" id="ARBA00023242"/>
    </source>
</evidence>
<evidence type="ECO:0000259" key="10">
    <source>
        <dbReference type="SMART" id="SM00976"/>
    </source>
</evidence>
<feature type="compositionally biased region" description="Polar residues" evidence="9">
    <location>
        <begin position="1"/>
        <end position="10"/>
    </location>
</feature>
<dbReference type="GO" id="GO:0000783">
    <property type="term" value="C:nuclear telomere cap complex"/>
    <property type="evidence" value="ECO:0007669"/>
    <property type="project" value="TreeGrafter"/>
</dbReference>
<evidence type="ECO:0000256" key="2">
    <source>
        <dbReference type="ARBA" id="ARBA00004574"/>
    </source>
</evidence>
<evidence type="ECO:0000256" key="6">
    <source>
        <dbReference type="ARBA" id="ARBA00022895"/>
    </source>
</evidence>
<evidence type="ECO:0000256" key="7">
    <source>
        <dbReference type="ARBA" id="ARBA00023125"/>
    </source>
</evidence>
<organism evidence="11 12">
    <name type="scientific">Lyophyllum shimeji</name>
    <name type="common">Hon-shimeji</name>
    <name type="synonym">Tricholoma shimeji</name>
    <dbReference type="NCBI Taxonomy" id="47721"/>
    <lineage>
        <taxon>Eukaryota</taxon>
        <taxon>Fungi</taxon>
        <taxon>Dikarya</taxon>
        <taxon>Basidiomycota</taxon>
        <taxon>Agaricomycotina</taxon>
        <taxon>Agaricomycetes</taxon>
        <taxon>Agaricomycetidae</taxon>
        <taxon>Agaricales</taxon>
        <taxon>Tricholomatineae</taxon>
        <taxon>Lyophyllaceae</taxon>
        <taxon>Lyophyllum</taxon>
    </lineage>
</organism>
<evidence type="ECO:0000256" key="5">
    <source>
        <dbReference type="ARBA" id="ARBA00022454"/>
    </source>
</evidence>
<evidence type="ECO:0000256" key="9">
    <source>
        <dbReference type="SAM" id="MobiDB-lite"/>
    </source>
</evidence>
<feature type="domain" description="Telomeric single stranded DNA binding POT1/Cdc13" evidence="10">
    <location>
        <begin position="349"/>
        <end position="492"/>
    </location>
</feature>
<dbReference type="PANTHER" id="PTHR14513">
    <property type="entry name" value="PROTECTION OF TELOMERES 1"/>
    <property type="match status" value="1"/>
</dbReference>
<dbReference type="Pfam" id="PF02765">
    <property type="entry name" value="POT1"/>
    <property type="match status" value="1"/>
</dbReference>
<dbReference type="AlphaFoldDB" id="A0A9P3PF04"/>
<feature type="compositionally biased region" description="Low complexity" evidence="9">
    <location>
        <begin position="266"/>
        <end position="293"/>
    </location>
</feature>
<dbReference type="Pfam" id="PF16686">
    <property type="entry name" value="POT1PC"/>
    <property type="match status" value="2"/>
</dbReference>
<keyword evidence="8" id="KW-0539">Nucleus</keyword>
<evidence type="ECO:0000256" key="4">
    <source>
        <dbReference type="ARBA" id="ARBA00015253"/>
    </source>
</evidence>